<comment type="caution">
    <text evidence="4">The sequence shown here is derived from an EMBL/GenBank/DDBJ whole genome shotgun (WGS) entry which is preliminary data.</text>
</comment>
<name>A0A6V7XRR7_MELEN</name>
<dbReference type="OrthoDB" id="5806595at2759"/>
<dbReference type="Proteomes" id="UP000580250">
    <property type="component" value="Unassembled WGS sequence"/>
</dbReference>
<gene>
    <name evidence="4" type="ORF">MENT_LOCUS55638</name>
</gene>
<feature type="chain" id="PRO_5027691453" description="E3 ubiquitin-protein ligase UBR5 ubiquitin-associated domain-containing protein" evidence="2">
    <location>
        <begin position="25"/>
        <end position="422"/>
    </location>
</feature>
<dbReference type="AlphaFoldDB" id="A0A6V7XRR7"/>
<evidence type="ECO:0000259" key="3">
    <source>
        <dbReference type="Pfam" id="PF11547"/>
    </source>
</evidence>
<evidence type="ECO:0000256" key="1">
    <source>
        <dbReference type="SAM" id="MobiDB-lite"/>
    </source>
</evidence>
<feature type="signal peptide" evidence="2">
    <location>
        <begin position="1"/>
        <end position="24"/>
    </location>
</feature>
<accession>A0A6V7XRR7</accession>
<dbReference type="CDD" id="cd14423">
    <property type="entry name" value="CUE_UBR5"/>
    <property type="match status" value="1"/>
</dbReference>
<dbReference type="GO" id="GO:0034450">
    <property type="term" value="F:ubiquitin-ubiquitin ligase activity"/>
    <property type="evidence" value="ECO:0007669"/>
    <property type="project" value="TreeGrafter"/>
</dbReference>
<dbReference type="GO" id="GO:0005737">
    <property type="term" value="C:cytoplasm"/>
    <property type="evidence" value="ECO:0007669"/>
    <property type="project" value="TreeGrafter"/>
</dbReference>
<evidence type="ECO:0000256" key="2">
    <source>
        <dbReference type="SAM" id="SignalP"/>
    </source>
</evidence>
<dbReference type="EMBL" id="CAJEWN010002121">
    <property type="protein sequence ID" value="CAD2202030.1"/>
    <property type="molecule type" value="Genomic_DNA"/>
</dbReference>
<feature type="region of interest" description="Disordered" evidence="1">
    <location>
        <begin position="235"/>
        <end position="269"/>
    </location>
</feature>
<proteinExistence type="predicted"/>
<sequence>MLPSFSRIIESLVFVMRLLPTLLNLPLRQTIMNPALVSSTAPATTTAGSSDPASASANAAANAANRTAKIRRIMMTRPGTRSGGFCRTGVVIDRNRSRPMIPASSVPEDLIVQCQVVLQGKSRDVIVRELQRTNLNVNEAVNNLLSRDDDEMDDLDDTSEAYLHEELLSLLDAGLRSDGSGAAAAALLDSDSIYSAGDGYEYLISRDLARRKGKGWGEVIMDENVWGRSNNNTVFGSGTSATQRPNDPRSTVLRSTTANSTTPSISANDSVTLGGSGATSLPLAAQSVVTADNTVVANLGDNSDFSTSNTSTQLSACFSTVVKLIDELLLQLFFYENWKQQGNKSKGVTNILELDPKIFGVFQDAFDECLDPTWNWFFSIMDKTEVQLRYSNALMNSSVGRLLNLTQVDVSDQTDERRDDQQ</sequence>
<feature type="region of interest" description="Disordered" evidence="1">
    <location>
        <begin position="39"/>
        <end position="60"/>
    </location>
</feature>
<dbReference type="Pfam" id="PF11547">
    <property type="entry name" value="E3_UbLigase_EDD"/>
    <property type="match status" value="1"/>
</dbReference>
<dbReference type="FunFam" id="1.10.8.10:FF:000009">
    <property type="entry name" value="Putative E3 ubiquitin-protein ligase UBR5"/>
    <property type="match status" value="1"/>
</dbReference>
<dbReference type="GO" id="GO:0090263">
    <property type="term" value="P:positive regulation of canonical Wnt signaling pathway"/>
    <property type="evidence" value="ECO:0007669"/>
    <property type="project" value="TreeGrafter"/>
</dbReference>
<keyword evidence="2" id="KW-0732">Signal</keyword>
<reference evidence="4 5" key="1">
    <citation type="submission" date="2020-08" db="EMBL/GenBank/DDBJ databases">
        <authorList>
            <person name="Koutsovoulos G."/>
            <person name="Danchin GJ E."/>
        </authorList>
    </citation>
    <scope>NUCLEOTIDE SEQUENCE [LARGE SCALE GENOMIC DNA]</scope>
</reference>
<dbReference type="Gene3D" id="1.10.8.10">
    <property type="entry name" value="DNA helicase RuvA subunit, C-terminal domain"/>
    <property type="match status" value="1"/>
</dbReference>
<dbReference type="PANTHER" id="PTHR46276">
    <property type="entry name" value="E3 UBIQUITIN-PROTEIN LIGASE UBR5"/>
    <property type="match status" value="1"/>
</dbReference>
<feature type="domain" description="E3 ubiquitin-protein ligase UBR5 ubiquitin-associated" evidence="3">
    <location>
        <begin position="101"/>
        <end position="150"/>
    </location>
</feature>
<evidence type="ECO:0000313" key="5">
    <source>
        <dbReference type="Proteomes" id="UP000580250"/>
    </source>
</evidence>
<organism evidence="4 5">
    <name type="scientific">Meloidogyne enterolobii</name>
    <name type="common">Root-knot nematode worm</name>
    <name type="synonym">Meloidogyne mayaguensis</name>
    <dbReference type="NCBI Taxonomy" id="390850"/>
    <lineage>
        <taxon>Eukaryota</taxon>
        <taxon>Metazoa</taxon>
        <taxon>Ecdysozoa</taxon>
        <taxon>Nematoda</taxon>
        <taxon>Chromadorea</taxon>
        <taxon>Rhabditida</taxon>
        <taxon>Tylenchina</taxon>
        <taxon>Tylenchomorpha</taxon>
        <taxon>Tylenchoidea</taxon>
        <taxon>Meloidogynidae</taxon>
        <taxon>Meloidogyninae</taxon>
        <taxon>Meloidogyne</taxon>
    </lineage>
</organism>
<dbReference type="GO" id="GO:0043130">
    <property type="term" value="F:ubiquitin binding"/>
    <property type="evidence" value="ECO:0007669"/>
    <property type="project" value="InterPro"/>
</dbReference>
<dbReference type="GO" id="GO:0000209">
    <property type="term" value="P:protein polyubiquitination"/>
    <property type="evidence" value="ECO:0007669"/>
    <property type="project" value="TreeGrafter"/>
</dbReference>
<dbReference type="InterPro" id="IPR024725">
    <property type="entry name" value="UBR5_UBA"/>
</dbReference>
<dbReference type="PANTHER" id="PTHR46276:SF1">
    <property type="entry name" value="E3 UBIQUITIN-PROTEIN LIGASE UBR5"/>
    <property type="match status" value="1"/>
</dbReference>
<evidence type="ECO:0000313" key="4">
    <source>
        <dbReference type="EMBL" id="CAD2202030.1"/>
    </source>
</evidence>
<protein>
    <recommendedName>
        <fullName evidence="3">E3 ubiquitin-protein ligase UBR5 ubiquitin-associated domain-containing protein</fullName>
    </recommendedName>
</protein>
<dbReference type="GO" id="GO:0005634">
    <property type="term" value="C:nucleus"/>
    <property type="evidence" value="ECO:0007669"/>
    <property type="project" value="TreeGrafter"/>
</dbReference>